<accession>A0A6M6JD91</accession>
<sequence length="245" mass="26260">MTTTAPRLLQVRRSTRITPRMIRVTLTGDELAGFGGDGPDRRIKMFFPVPGQERPAVPRAASGGPVWPAGEARPAIRTYTVRRFDAGANELDVDFVLHEGHGPAAAWAREAQPGAWVAVSEPGGRYVPDPTADFHVVIGDETALPAVATVLDALPGGVPALVFLEVADASEEQGLGDGVTWVHRGDRDAGVPLAEAVRAAEFPAGRGQAWLSGESACVKDLRKHLLDERGLDRRAVYATGYWRAR</sequence>
<dbReference type="GO" id="GO:0016491">
    <property type="term" value="F:oxidoreductase activity"/>
    <property type="evidence" value="ECO:0007669"/>
    <property type="project" value="InterPro"/>
</dbReference>
<dbReference type="SUPFAM" id="SSF63380">
    <property type="entry name" value="Riboflavin synthase domain-like"/>
    <property type="match status" value="1"/>
</dbReference>
<name>A0A6M6JD91_9PSEU</name>
<dbReference type="InterPro" id="IPR017927">
    <property type="entry name" value="FAD-bd_FR_type"/>
</dbReference>
<evidence type="ECO:0000259" key="1">
    <source>
        <dbReference type="PROSITE" id="PS51384"/>
    </source>
</evidence>
<dbReference type="AlphaFoldDB" id="A0A6M6JD91"/>
<dbReference type="InterPro" id="IPR007037">
    <property type="entry name" value="SIP_rossman_dom"/>
</dbReference>
<dbReference type="PROSITE" id="PS51384">
    <property type="entry name" value="FAD_FR"/>
    <property type="match status" value="1"/>
</dbReference>
<dbReference type="Gene3D" id="3.40.50.80">
    <property type="entry name" value="Nucleotide-binding domain of ferredoxin-NADP reductase (FNR) module"/>
    <property type="match status" value="1"/>
</dbReference>
<dbReference type="InterPro" id="IPR013113">
    <property type="entry name" value="SIP_FAD-bd"/>
</dbReference>
<organism evidence="2 3">
    <name type="scientific">Pseudonocardia broussonetiae</name>
    <dbReference type="NCBI Taxonomy" id="2736640"/>
    <lineage>
        <taxon>Bacteria</taxon>
        <taxon>Bacillati</taxon>
        <taxon>Actinomycetota</taxon>
        <taxon>Actinomycetes</taxon>
        <taxon>Pseudonocardiales</taxon>
        <taxon>Pseudonocardiaceae</taxon>
        <taxon>Pseudonocardia</taxon>
    </lineage>
</organism>
<dbReference type="RefSeq" id="WP_172153833.1">
    <property type="nucleotide sequence ID" value="NZ_CP053564.1"/>
</dbReference>
<keyword evidence="3" id="KW-1185">Reference proteome</keyword>
<dbReference type="InterPro" id="IPR039374">
    <property type="entry name" value="SIP_fam"/>
</dbReference>
<dbReference type="KEGG" id="pbro:HOP40_00205"/>
<dbReference type="InterPro" id="IPR017938">
    <property type="entry name" value="Riboflavin_synthase-like_b-brl"/>
</dbReference>
<dbReference type="CDD" id="cd06193">
    <property type="entry name" value="siderophore_interacting"/>
    <property type="match status" value="1"/>
</dbReference>
<dbReference type="Pfam" id="PF04954">
    <property type="entry name" value="SIP"/>
    <property type="match status" value="1"/>
</dbReference>
<dbReference type="Gene3D" id="2.40.30.10">
    <property type="entry name" value="Translation factors"/>
    <property type="match status" value="1"/>
</dbReference>
<dbReference type="Proteomes" id="UP000505377">
    <property type="component" value="Chromosome"/>
</dbReference>
<evidence type="ECO:0000313" key="2">
    <source>
        <dbReference type="EMBL" id="QJY44459.1"/>
    </source>
</evidence>
<dbReference type="PANTHER" id="PTHR30157:SF0">
    <property type="entry name" value="NADPH-DEPENDENT FERRIC-CHELATE REDUCTASE"/>
    <property type="match status" value="1"/>
</dbReference>
<evidence type="ECO:0000313" key="3">
    <source>
        <dbReference type="Proteomes" id="UP000505377"/>
    </source>
</evidence>
<reference evidence="2 3" key="1">
    <citation type="submission" date="2020-05" db="EMBL/GenBank/DDBJ databases">
        <authorList>
            <person name="Mo P."/>
        </authorList>
    </citation>
    <scope>NUCLEOTIDE SEQUENCE [LARGE SCALE GENOMIC DNA]</scope>
    <source>
        <strain evidence="2 3">Gen01</strain>
    </source>
</reference>
<dbReference type="Pfam" id="PF08021">
    <property type="entry name" value="FAD_binding_9"/>
    <property type="match status" value="1"/>
</dbReference>
<dbReference type="InterPro" id="IPR039261">
    <property type="entry name" value="FNR_nucleotide-bd"/>
</dbReference>
<protein>
    <submittedName>
        <fullName evidence="2">Siderophore-interacting protein</fullName>
    </submittedName>
</protein>
<proteinExistence type="predicted"/>
<feature type="domain" description="FAD-binding FR-type" evidence="1">
    <location>
        <begin position="4"/>
        <end position="129"/>
    </location>
</feature>
<dbReference type="EMBL" id="CP053564">
    <property type="protein sequence ID" value="QJY44459.1"/>
    <property type="molecule type" value="Genomic_DNA"/>
</dbReference>
<dbReference type="PANTHER" id="PTHR30157">
    <property type="entry name" value="FERRIC REDUCTASE, NADPH-DEPENDENT"/>
    <property type="match status" value="1"/>
</dbReference>
<gene>
    <name evidence="2" type="ORF">HOP40_00205</name>
</gene>